<feature type="compositionally biased region" description="Low complexity" evidence="1">
    <location>
        <begin position="14"/>
        <end position="27"/>
    </location>
</feature>
<gene>
    <name evidence="2" type="ORF">H5410_005393</name>
</gene>
<organism evidence="2 3">
    <name type="scientific">Solanum commersonii</name>
    <name type="common">Commerson's wild potato</name>
    <name type="synonym">Commerson's nightshade</name>
    <dbReference type="NCBI Taxonomy" id="4109"/>
    <lineage>
        <taxon>Eukaryota</taxon>
        <taxon>Viridiplantae</taxon>
        <taxon>Streptophyta</taxon>
        <taxon>Embryophyta</taxon>
        <taxon>Tracheophyta</taxon>
        <taxon>Spermatophyta</taxon>
        <taxon>Magnoliopsida</taxon>
        <taxon>eudicotyledons</taxon>
        <taxon>Gunneridae</taxon>
        <taxon>Pentapetalae</taxon>
        <taxon>asterids</taxon>
        <taxon>lamiids</taxon>
        <taxon>Solanales</taxon>
        <taxon>Solanaceae</taxon>
        <taxon>Solanoideae</taxon>
        <taxon>Solaneae</taxon>
        <taxon>Solanum</taxon>
    </lineage>
</organism>
<dbReference type="OrthoDB" id="1742661at2759"/>
<name>A0A9J6A838_SOLCO</name>
<dbReference type="AlphaFoldDB" id="A0A9J6A838"/>
<evidence type="ECO:0000313" key="2">
    <source>
        <dbReference type="EMBL" id="KAG5620175.1"/>
    </source>
</evidence>
<evidence type="ECO:0000313" key="3">
    <source>
        <dbReference type="Proteomes" id="UP000824120"/>
    </source>
</evidence>
<comment type="caution">
    <text evidence="2">The sequence shown here is derived from an EMBL/GenBank/DDBJ whole genome shotgun (WGS) entry which is preliminary data.</text>
</comment>
<dbReference type="Proteomes" id="UP000824120">
    <property type="component" value="Chromosome 2"/>
</dbReference>
<dbReference type="EMBL" id="JACXVP010000002">
    <property type="protein sequence ID" value="KAG5620175.1"/>
    <property type="molecule type" value="Genomic_DNA"/>
</dbReference>
<accession>A0A9J6A838</accession>
<reference evidence="2 3" key="1">
    <citation type="submission" date="2020-09" db="EMBL/GenBank/DDBJ databases">
        <title>De no assembly of potato wild relative species, Solanum commersonii.</title>
        <authorList>
            <person name="Cho K."/>
        </authorList>
    </citation>
    <scope>NUCLEOTIDE SEQUENCE [LARGE SCALE GENOMIC DNA]</scope>
    <source>
        <strain evidence="2">LZ3.2</strain>
        <tissue evidence="2">Leaf</tissue>
    </source>
</reference>
<protein>
    <submittedName>
        <fullName evidence="2">Uncharacterized protein</fullName>
    </submittedName>
</protein>
<keyword evidence="3" id="KW-1185">Reference proteome</keyword>
<sequence length="138" mass="14433">MSQPTTNLKKRFIPTNPSSSSSSTPTTGGTGGRTPAYSSMKKAKSQALPCSIDNKNGQHVHFSSDIDDPSGNSSMMEDSNIDASSVAGGVTANLSRKKATPPQPAKKLVIKLLKGTVDQNLIQKGLLVGFSKVQSEGK</sequence>
<feature type="compositionally biased region" description="Polar residues" evidence="1">
    <location>
        <begin position="70"/>
        <end position="83"/>
    </location>
</feature>
<feature type="region of interest" description="Disordered" evidence="1">
    <location>
        <begin position="1"/>
        <end position="84"/>
    </location>
</feature>
<evidence type="ECO:0000256" key="1">
    <source>
        <dbReference type="SAM" id="MobiDB-lite"/>
    </source>
</evidence>
<proteinExistence type="predicted"/>